<dbReference type="EMBL" id="CP111021">
    <property type="protein sequence ID" value="WAR17543.1"/>
    <property type="molecule type" value="Genomic_DNA"/>
</dbReference>
<sequence length="272" mass="30658">MIITNSSYILSQTECANSRQKFRIKILRHLALLLIERTIRVVSRLKGITFHSRVRVHADMIHSSHIVVKCVKENMNVTATMSFGFTKAQDQKPRLHAYGSDLLVKRISAKKRTDERSKNVLCCLQYVLDLPAMEARYLEKYSITFTTGFLQTTPTGCHPGKSPVLFLPIIDLNPSDLTCVYSTHDFVATQAKIFLVSPIVIFDQQLYWKAVQMVLNEAQLKATIAHVLCFLLQGPLATQSDVSSESVAHSVSPEMTHELQVVKNLKTSINKV</sequence>
<evidence type="ECO:0000313" key="1">
    <source>
        <dbReference type="EMBL" id="WAR17543.1"/>
    </source>
</evidence>
<dbReference type="Proteomes" id="UP001164746">
    <property type="component" value="Chromosome 10"/>
</dbReference>
<proteinExistence type="predicted"/>
<keyword evidence="2" id="KW-1185">Reference proteome</keyword>
<evidence type="ECO:0000313" key="2">
    <source>
        <dbReference type="Proteomes" id="UP001164746"/>
    </source>
</evidence>
<organism evidence="1 2">
    <name type="scientific">Mya arenaria</name>
    <name type="common">Soft-shell clam</name>
    <dbReference type="NCBI Taxonomy" id="6604"/>
    <lineage>
        <taxon>Eukaryota</taxon>
        <taxon>Metazoa</taxon>
        <taxon>Spiralia</taxon>
        <taxon>Lophotrochozoa</taxon>
        <taxon>Mollusca</taxon>
        <taxon>Bivalvia</taxon>
        <taxon>Autobranchia</taxon>
        <taxon>Heteroconchia</taxon>
        <taxon>Euheterodonta</taxon>
        <taxon>Imparidentia</taxon>
        <taxon>Neoheterodontei</taxon>
        <taxon>Myida</taxon>
        <taxon>Myoidea</taxon>
        <taxon>Myidae</taxon>
        <taxon>Mya</taxon>
    </lineage>
</organism>
<reference evidence="1" key="1">
    <citation type="submission" date="2022-11" db="EMBL/GenBank/DDBJ databases">
        <title>Centuries of genome instability and evolution in soft-shell clam transmissible cancer (bioRxiv).</title>
        <authorList>
            <person name="Hart S.F.M."/>
            <person name="Yonemitsu M.A."/>
            <person name="Giersch R.M."/>
            <person name="Beal B.F."/>
            <person name="Arriagada G."/>
            <person name="Davis B.W."/>
            <person name="Ostrander E.A."/>
            <person name="Goff S.P."/>
            <person name="Metzger M.J."/>
        </authorList>
    </citation>
    <scope>NUCLEOTIDE SEQUENCE</scope>
    <source>
        <strain evidence="1">MELC-2E11</strain>
        <tissue evidence="1">Siphon/mantle</tissue>
    </source>
</reference>
<name>A0ABY7FA24_MYAAR</name>
<protein>
    <submittedName>
        <fullName evidence="1">Uncharacterized protein</fullName>
    </submittedName>
</protein>
<gene>
    <name evidence="1" type="ORF">MAR_032137</name>
</gene>
<accession>A0ABY7FA24</accession>